<evidence type="ECO:0000313" key="4">
    <source>
        <dbReference type="EMBL" id="SFD93682.1"/>
    </source>
</evidence>
<dbReference type="PANTHER" id="PTHR30531">
    <property type="entry name" value="FLAGELLAR BIOSYNTHETIC PROTEIN FLHB"/>
    <property type="match status" value="1"/>
</dbReference>
<keyword evidence="4" id="KW-0282">Flagellum</keyword>
<protein>
    <submittedName>
        <fullName evidence="4">Flagellar biosynthetic protein FlhB</fullName>
    </submittedName>
</protein>
<proteinExistence type="inferred from homology"/>
<keyword evidence="5" id="KW-1185">Reference proteome</keyword>
<dbReference type="RefSeq" id="WP_092953561.1">
    <property type="nucleotide sequence ID" value="NZ_FOMQ01000009.1"/>
</dbReference>
<dbReference type="InterPro" id="IPR006135">
    <property type="entry name" value="T3SS_substrate_exporter"/>
</dbReference>
<feature type="region of interest" description="Disordered" evidence="2">
    <location>
        <begin position="1"/>
        <end position="20"/>
    </location>
</feature>
<dbReference type="Proteomes" id="UP000199517">
    <property type="component" value="Unassembled WGS sequence"/>
</dbReference>
<dbReference type="EMBL" id="FOMQ01000009">
    <property type="protein sequence ID" value="SFD93682.1"/>
    <property type="molecule type" value="Genomic_DNA"/>
</dbReference>
<evidence type="ECO:0000256" key="1">
    <source>
        <dbReference type="ARBA" id="ARBA00010690"/>
    </source>
</evidence>
<dbReference type="PRINTS" id="PR00950">
    <property type="entry name" value="TYPE3IMSPROT"/>
</dbReference>
<feature type="transmembrane region" description="Helical" evidence="3">
    <location>
        <begin position="142"/>
        <end position="164"/>
    </location>
</feature>
<keyword evidence="3" id="KW-1133">Transmembrane helix</keyword>
<keyword evidence="3" id="KW-0812">Transmembrane</keyword>
<dbReference type="GO" id="GO:0009306">
    <property type="term" value="P:protein secretion"/>
    <property type="evidence" value="ECO:0007669"/>
    <property type="project" value="InterPro"/>
</dbReference>
<keyword evidence="4" id="KW-0969">Cilium</keyword>
<dbReference type="AlphaFoldDB" id="A0A1I1WF17"/>
<dbReference type="InterPro" id="IPR029025">
    <property type="entry name" value="T3SS_substrate_exporter_C"/>
</dbReference>
<accession>A0A1I1WF17</accession>
<evidence type="ECO:0000313" key="5">
    <source>
        <dbReference type="Proteomes" id="UP000199517"/>
    </source>
</evidence>
<keyword evidence="3" id="KW-0472">Membrane</keyword>
<dbReference type="SUPFAM" id="SSF160544">
    <property type="entry name" value="EscU C-terminal domain-like"/>
    <property type="match status" value="1"/>
</dbReference>
<reference evidence="5" key="1">
    <citation type="submission" date="2016-10" db="EMBL/GenBank/DDBJ databases">
        <authorList>
            <person name="Varghese N."/>
            <person name="Submissions S."/>
        </authorList>
    </citation>
    <scope>NUCLEOTIDE SEQUENCE [LARGE SCALE GENOMIC DNA]</scope>
    <source>
        <strain evidence="5">DSM 7481</strain>
    </source>
</reference>
<dbReference type="STRING" id="32040.SAMN04489710_10995"/>
<comment type="similarity">
    <text evidence="1">Belongs to the type III secretion exporter family.</text>
</comment>
<evidence type="ECO:0000256" key="3">
    <source>
        <dbReference type="SAM" id="Phobius"/>
    </source>
</evidence>
<sequence length="364" mass="40289">MSEQQDLDRNEDATPYKLQKAREKGQVSKSADVVSALVLVVAVAYLAGQGWDMAQAQFRLDRMAILQSTVRDPGGAALWPLVSRLLLDTLLWLAPFFAAVVIAAMLGNVLQTGPIFSSEPITADFSRLNPANGLKRIFSARALFDTARACAKLVLLAGTAYYALKDLAPQFYGLASQSPQGYVQLLVSDLGGLGFKMALLLAIIAAVDWMFTRREFAKKMRMSKREVKDEHKQREGDPRVRARMRDLRREARKRSQALRHTSSADVVLTNPTHVAIALRYVHGEMDSPQVVAKGAGHLAAAMRQIAARHGIPVVRSPALARRLFKELDVEHHVPPQMFADVARIIVWVFAMRERRSGMPQKAAA</sequence>
<dbReference type="Gene3D" id="3.40.1690.10">
    <property type="entry name" value="secretion proteins EscU"/>
    <property type="match status" value="1"/>
</dbReference>
<gene>
    <name evidence="4" type="ORF">SAMN04489710_10995</name>
</gene>
<dbReference type="Pfam" id="PF01312">
    <property type="entry name" value="Bac_export_2"/>
    <property type="match status" value="1"/>
</dbReference>
<dbReference type="OrthoDB" id="9807950at2"/>
<dbReference type="PANTHER" id="PTHR30531:SF12">
    <property type="entry name" value="FLAGELLAR BIOSYNTHETIC PROTEIN FLHB"/>
    <property type="match status" value="1"/>
</dbReference>
<evidence type="ECO:0000256" key="2">
    <source>
        <dbReference type="SAM" id="MobiDB-lite"/>
    </source>
</evidence>
<keyword evidence="4" id="KW-0966">Cell projection</keyword>
<feature type="transmembrane region" description="Helical" evidence="3">
    <location>
        <begin position="90"/>
        <end position="110"/>
    </location>
</feature>
<feature type="transmembrane region" description="Helical" evidence="3">
    <location>
        <begin position="193"/>
        <end position="212"/>
    </location>
</feature>
<feature type="transmembrane region" description="Helical" evidence="3">
    <location>
        <begin position="30"/>
        <end position="48"/>
    </location>
</feature>
<organism evidence="4 5">
    <name type="scientific">Paracidovorax konjaci</name>
    <dbReference type="NCBI Taxonomy" id="32040"/>
    <lineage>
        <taxon>Bacteria</taxon>
        <taxon>Pseudomonadati</taxon>
        <taxon>Pseudomonadota</taxon>
        <taxon>Betaproteobacteria</taxon>
        <taxon>Burkholderiales</taxon>
        <taxon>Comamonadaceae</taxon>
        <taxon>Paracidovorax</taxon>
    </lineage>
</organism>
<name>A0A1I1WF17_9BURK</name>
<dbReference type="GO" id="GO:0005886">
    <property type="term" value="C:plasma membrane"/>
    <property type="evidence" value="ECO:0007669"/>
    <property type="project" value="TreeGrafter"/>
</dbReference>